<organism evidence="1 2">
    <name type="scientific">Ajellomyces capsulatus</name>
    <name type="common">Darling's disease fungus</name>
    <name type="synonym">Histoplasma capsulatum</name>
    <dbReference type="NCBI Taxonomy" id="5037"/>
    <lineage>
        <taxon>Eukaryota</taxon>
        <taxon>Fungi</taxon>
        <taxon>Dikarya</taxon>
        <taxon>Ascomycota</taxon>
        <taxon>Pezizomycotina</taxon>
        <taxon>Eurotiomycetes</taxon>
        <taxon>Eurotiomycetidae</taxon>
        <taxon>Onygenales</taxon>
        <taxon>Ajellomycetaceae</taxon>
        <taxon>Histoplasma</taxon>
    </lineage>
</organism>
<gene>
    <name evidence="1" type="ORF">I7I52_10986</name>
</gene>
<sequence length="103" mass="11932">MHMLLIGAAELLLNSPLFRRQVLLPVGSLNVGIEHRLKSYQEWLRRGLPVFNARFREIERFRPASYPNLFGQRGIKGTVSLVKEARNSYSLYLHNHFSLLKAI</sequence>
<evidence type="ECO:0000313" key="1">
    <source>
        <dbReference type="EMBL" id="KAG5287268.1"/>
    </source>
</evidence>
<dbReference type="VEuPathDB" id="FungiDB:I7I52_10986"/>
<accession>A0A8H8CSK5</accession>
<protein>
    <submittedName>
        <fullName evidence="1">Uncharacterized protein</fullName>
    </submittedName>
</protein>
<evidence type="ECO:0000313" key="2">
    <source>
        <dbReference type="Proteomes" id="UP000670092"/>
    </source>
</evidence>
<name>A0A8H8CSK5_AJECA</name>
<proteinExistence type="predicted"/>
<dbReference type="AlphaFoldDB" id="A0A8H8CSK5"/>
<dbReference type="Proteomes" id="UP000670092">
    <property type="component" value="Unassembled WGS sequence"/>
</dbReference>
<comment type="caution">
    <text evidence="1">The sequence shown here is derived from an EMBL/GenBank/DDBJ whole genome shotgun (WGS) entry which is preliminary data.</text>
</comment>
<dbReference type="EMBL" id="JAEVHI010000007">
    <property type="protein sequence ID" value="KAG5287268.1"/>
    <property type="molecule type" value="Genomic_DNA"/>
</dbReference>
<reference evidence="1 2" key="1">
    <citation type="submission" date="2021-01" db="EMBL/GenBank/DDBJ databases">
        <title>Chromosome-level genome assembly of a human fungal pathogen reveals clustering of transcriptionally co-regulated genes.</title>
        <authorList>
            <person name="Voorhies M."/>
            <person name="Cohen S."/>
            <person name="Shea T.P."/>
            <person name="Petrus S."/>
            <person name="Munoz J.F."/>
            <person name="Poplawski S."/>
            <person name="Goldman W.E."/>
            <person name="Michael T."/>
            <person name="Cuomo C.A."/>
            <person name="Sil A."/>
            <person name="Beyhan S."/>
        </authorList>
    </citation>
    <scope>NUCLEOTIDE SEQUENCE [LARGE SCALE GENOMIC DNA]</scope>
    <source>
        <strain evidence="1 2">G184AR</strain>
    </source>
</reference>